<evidence type="ECO:0000313" key="7">
    <source>
        <dbReference type="EMBL" id="OEU06895.1"/>
    </source>
</evidence>
<evidence type="ECO:0000256" key="1">
    <source>
        <dbReference type="ARBA" id="ARBA00004141"/>
    </source>
</evidence>
<dbReference type="EMBL" id="KV784394">
    <property type="protein sequence ID" value="OEU06895.1"/>
    <property type="molecule type" value="Genomic_DNA"/>
</dbReference>
<evidence type="ECO:0000313" key="8">
    <source>
        <dbReference type="Proteomes" id="UP000095751"/>
    </source>
</evidence>
<dbReference type="AlphaFoldDB" id="A0A1E7ELY1"/>
<comment type="similarity">
    <text evidence="2">Belongs to the SURF4 family.</text>
</comment>
<feature type="transmembrane region" description="Helical" evidence="6">
    <location>
        <begin position="229"/>
        <end position="252"/>
    </location>
</feature>
<proteinExistence type="inferred from homology"/>
<feature type="transmembrane region" description="Helical" evidence="6">
    <location>
        <begin position="142"/>
        <end position="158"/>
    </location>
</feature>
<evidence type="ECO:0000256" key="2">
    <source>
        <dbReference type="ARBA" id="ARBA00006945"/>
    </source>
</evidence>
<keyword evidence="4 6" id="KW-1133">Transmembrane helix</keyword>
<feature type="transmembrane region" description="Helical" evidence="6">
    <location>
        <begin position="164"/>
        <end position="182"/>
    </location>
</feature>
<dbReference type="OrthoDB" id="201476at2759"/>
<dbReference type="Proteomes" id="UP000095751">
    <property type="component" value="Unassembled WGS sequence"/>
</dbReference>
<dbReference type="InterPro" id="IPR002995">
    <property type="entry name" value="Surf4"/>
</dbReference>
<dbReference type="GO" id="GO:0016020">
    <property type="term" value="C:membrane"/>
    <property type="evidence" value="ECO:0007669"/>
    <property type="project" value="UniProtKB-SubCell"/>
</dbReference>
<dbReference type="Pfam" id="PF02077">
    <property type="entry name" value="SURF4"/>
    <property type="match status" value="1"/>
</dbReference>
<keyword evidence="5 6" id="KW-0472">Membrane</keyword>
<protein>
    <submittedName>
        <fullName evidence="7">Uncharacterized protein</fullName>
    </submittedName>
</protein>
<comment type="subcellular location">
    <subcellularLocation>
        <location evidence="1">Membrane</location>
        <topology evidence="1">Multi-pass membrane protein</topology>
    </subcellularLocation>
</comment>
<accession>A0A1E7ELY1</accession>
<feature type="transmembrane region" description="Helical" evidence="6">
    <location>
        <begin position="81"/>
        <end position="102"/>
    </location>
</feature>
<reference evidence="7 8" key="1">
    <citation type="submission" date="2016-09" db="EMBL/GenBank/DDBJ databases">
        <title>Extensive genetic diversity and differential bi-allelic expression allows diatom success in the polar Southern Ocean.</title>
        <authorList>
            <consortium name="DOE Joint Genome Institute"/>
            <person name="Mock T."/>
            <person name="Otillar R.P."/>
            <person name="Strauss J."/>
            <person name="Dupont C."/>
            <person name="Frickenhaus S."/>
            <person name="Maumus F."/>
            <person name="Mcmullan M."/>
            <person name="Sanges R."/>
            <person name="Schmutz J."/>
            <person name="Toseland A."/>
            <person name="Valas R."/>
            <person name="Veluchamy A."/>
            <person name="Ward B.J."/>
            <person name="Allen A."/>
            <person name="Barry K."/>
            <person name="Falciatore A."/>
            <person name="Ferrante M."/>
            <person name="Fortunato A.E."/>
            <person name="Gloeckner G."/>
            <person name="Gruber A."/>
            <person name="Hipkin R."/>
            <person name="Janech M."/>
            <person name="Kroth P."/>
            <person name="Leese F."/>
            <person name="Lindquist E."/>
            <person name="Lyon B.R."/>
            <person name="Martin J."/>
            <person name="Mayer C."/>
            <person name="Parker M."/>
            <person name="Quesneville H."/>
            <person name="Raymond J."/>
            <person name="Uhlig C."/>
            <person name="Valentin K.U."/>
            <person name="Worden A.Z."/>
            <person name="Armbrust E.V."/>
            <person name="Bowler C."/>
            <person name="Green B."/>
            <person name="Moulton V."/>
            <person name="Van Oosterhout C."/>
            <person name="Grigoriev I."/>
        </authorList>
    </citation>
    <scope>NUCLEOTIDE SEQUENCE [LARGE SCALE GENOMIC DNA]</scope>
    <source>
        <strain evidence="7 8">CCMP1102</strain>
    </source>
</reference>
<sequence>MSITVPKNHSAIAAVGNVACTDIEDDDIEMHLLIADNDDLKQKSGAKKKSEEGLVQRLLLRIDERSNVKVLMRMWGPRLEFVVRLMLVATFLDDSLHTVAHFSEHTKQIKLVGVVAPIALGIGLLAQFFGVICLLMRFQSDYATIALICWMITQPVLYGQLSNFEFVAESLSVIGGLLMLRAHLVFKQTNHGCGKHTQLLGRLLLPTMYLYYAGLFFFSASSLDETSDLVVYVSSLSMFFVNTAMLLGLVICSTLIATGLKSRLVAFLLALVNLGFVFYQHPFFRYIWREDGEWKYDEDNMSMPGVALPTDISPSDVVFDPLQIYNLHRYYFFLGLSTSGALLLLAQFGPGEIAIQEDEILLPVVARAQD</sequence>
<keyword evidence="3 6" id="KW-0812">Transmembrane</keyword>
<feature type="transmembrane region" description="Helical" evidence="6">
    <location>
        <begin position="114"/>
        <end position="135"/>
    </location>
</feature>
<evidence type="ECO:0000256" key="6">
    <source>
        <dbReference type="SAM" id="Phobius"/>
    </source>
</evidence>
<evidence type="ECO:0000256" key="5">
    <source>
        <dbReference type="ARBA" id="ARBA00023136"/>
    </source>
</evidence>
<dbReference type="KEGG" id="fcy:FRACYDRAFT_252525"/>
<name>A0A1E7ELY1_9STRA</name>
<feature type="transmembrane region" description="Helical" evidence="6">
    <location>
        <begin position="203"/>
        <end position="223"/>
    </location>
</feature>
<evidence type="ECO:0000256" key="4">
    <source>
        <dbReference type="ARBA" id="ARBA00022989"/>
    </source>
</evidence>
<feature type="transmembrane region" description="Helical" evidence="6">
    <location>
        <begin position="264"/>
        <end position="281"/>
    </location>
</feature>
<organism evidence="7 8">
    <name type="scientific">Fragilariopsis cylindrus CCMP1102</name>
    <dbReference type="NCBI Taxonomy" id="635003"/>
    <lineage>
        <taxon>Eukaryota</taxon>
        <taxon>Sar</taxon>
        <taxon>Stramenopiles</taxon>
        <taxon>Ochrophyta</taxon>
        <taxon>Bacillariophyta</taxon>
        <taxon>Bacillariophyceae</taxon>
        <taxon>Bacillariophycidae</taxon>
        <taxon>Bacillariales</taxon>
        <taxon>Bacillariaceae</taxon>
        <taxon>Fragilariopsis</taxon>
    </lineage>
</organism>
<gene>
    <name evidence="7" type="ORF">FRACYDRAFT_252525</name>
</gene>
<keyword evidence="8" id="KW-1185">Reference proteome</keyword>
<dbReference type="InParanoid" id="A0A1E7ELY1"/>
<evidence type="ECO:0000256" key="3">
    <source>
        <dbReference type="ARBA" id="ARBA00022692"/>
    </source>
</evidence>